<dbReference type="Proteomes" id="UP000887013">
    <property type="component" value="Unassembled WGS sequence"/>
</dbReference>
<evidence type="ECO:0000313" key="1">
    <source>
        <dbReference type="EMBL" id="GFT96752.1"/>
    </source>
</evidence>
<name>A0A8X6Q386_NEPPI</name>
<dbReference type="EMBL" id="BMAW01121985">
    <property type="protein sequence ID" value="GFT96752.1"/>
    <property type="molecule type" value="Genomic_DNA"/>
</dbReference>
<accession>A0A8X6Q386</accession>
<dbReference type="AlphaFoldDB" id="A0A8X6Q386"/>
<protein>
    <submittedName>
        <fullName evidence="1">Uncharacterized protein</fullName>
    </submittedName>
</protein>
<proteinExistence type="predicted"/>
<organism evidence="1 2">
    <name type="scientific">Nephila pilipes</name>
    <name type="common">Giant wood spider</name>
    <name type="synonym">Nephila maculata</name>
    <dbReference type="NCBI Taxonomy" id="299642"/>
    <lineage>
        <taxon>Eukaryota</taxon>
        <taxon>Metazoa</taxon>
        <taxon>Ecdysozoa</taxon>
        <taxon>Arthropoda</taxon>
        <taxon>Chelicerata</taxon>
        <taxon>Arachnida</taxon>
        <taxon>Araneae</taxon>
        <taxon>Araneomorphae</taxon>
        <taxon>Entelegynae</taxon>
        <taxon>Araneoidea</taxon>
        <taxon>Nephilidae</taxon>
        <taxon>Nephila</taxon>
    </lineage>
</organism>
<reference evidence="1" key="1">
    <citation type="submission" date="2020-08" db="EMBL/GenBank/DDBJ databases">
        <title>Multicomponent nature underlies the extraordinary mechanical properties of spider dragline silk.</title>
        <authorList>
            <person name="Kono N."/>
            <person name="Nakamura H."/>
            <person name="Mori M."/>
            <person name="Yoshida Y."/>
            <person name="Ohtoshi R."/>
            <person name="Malay A.D."/>
            <person name="Moran D.A.P."/>
            <person name="Tomita M."/>
            <person name="Numata K."/>
            <person name="Arakawa K."/>
        </authorList>
    </citation>
    <scope>NUCLEOTIDE SEQUENCE</scope>
</reference>
<gene>
    <name evidence="1" type="ORF">NPIL_40141</name>
</gene>
<keyword evidence="2" id="KW-1185">Reference proteome</keyword>
<evidence type="ECO:0000313" key="2">
    <source>
        <dbReference type="Proteomes" id="UP000887013"/>
    </source>
</evidence>
<comment type="caution">
    <text evidence="1">The sequence shown here is derived from an EMBL/GenBank/DDBJ whole genome shotgun (WGS) entry which is preliminary data.</text>
</comment>
<sequence length="117" mass="13048">MYCTTYWLFSTTATKHHQSSHFTTISTERNQKIGSLSSPHQQTLAYGKALYTHLCSPPKHFVQEHCVLQSGSESVDSIVIIALLMSLSITLRLLENVRFRCLAINADSGSVNTYRGA</sequence>